<dbReference type="AlphaFoldDB" id="A0A844ZFJ9"/>
<comment type="caution">
    <text evidence="1">The sequence shown here is derived from an EMBL/GenBank/DDBJ whole genome shotgun (WGS) entry which is preliminary data.</text>
</comment>
<dbReference type="GO" id="GO:0003887">
    <property type="term" value="F:DNA-directed DNA polymerase activity"/>
    <property type="evidence" value="ECO:0007669"/>
    <property type="project" value="InterPro"/>
</dbReference>
<reference evidence="1 2" key="1">
    <citation type="submission" date="2019-12" db="EMBL/GenBank/DDBJ databases">
        <title>Genomic-based taxomic classification of the family Erythrobacteraceae.</title>
        <authorList>
            <person name="Xu L."/>
        </authorList>
    </citation>
    <scope>NUCLEOTIDE SEQUENCE [LARGE SCALE GENOMIC DNA]</scope>
    <source>
        <strain evidence="1 2">MCCC 1A09962</strain>
    </source>
</reference>
<dbReference type="EMBL" id="WTYW01000001">
    <property type="protein sequence ID" value="MXO85747.1"/>
    <property type="molecule type" value="Genomic_DNA"/>
</dbReference>
<organism evidence="1 2">
    <name type="scientific">Parapontixanthobacter aurantiacus</name>
    <dbReference type="NCBI Taxonomy" id="1463599"/>
    <lineage>
        <taxon>Bacteria</taxon>
        <taxon>Pseudomonadati</taxon>
        <taxon>Pseudomonadota</taxon>
        <taxon>Alphaproteobacteria</taxon>
        <taxon>Sphingomonadales</taxon>
        <taxon>Erythrobacteraceae</taxon>
        <taxon>Parapontixanthobacter</taxon>
    </lineage>
</organism>
<dbReference type="InterPro" id="IPR007459">
    <property type="entry name" value="DNA_pol3_chi"/>
</dbReference>
<sequence length="146" mass="16164">MMRIDFYQLSRDPVEAVAAMLARKVVQTGSRLLIVAQNAEKRQEISRALWEVPGEFLANGEAGGPHDARQPILVSGGFEAPNGASIVLVADGIWSEEASRFERCLLLFDEAATNDARNLWKTLKAAENRELHIFKQRENGSWAEGA</sequence>
<dbReference type="OrthoDB" id="9795973at2"/>
<dbReference type="SUPFAM" id="SSF102400">
    <property type="entry name" value="DNA polymerase III chi subunit"/>
    <property type="match status" value="1"/>
</dbReference>
<gene>
    <name evidence="1" type="ORF">GRI38_06840</name>
</gene>
<protein>
    <submittedName>
        <fullName evidence="1">DNA polymerase III subunit chi</fullName>
    </submittedName>
</protein>
<proteinExistence type="predicted"/>
<evidence type="ECO:0000313" key="2">
    <source>
        <dbReference type="Proteomes" id="UP000433104"/>
    </source>
</evidence>
<dbReference type="Pfam" id="PF04364">
    <property type="entry name" value="DNA_pol3_chi"/>
    <property type="match status" value="1"/>
</dbReference>
<keyword evidence="2" id="KW-1185">Reference proteome</keyword>
<dbReference type="GO" id="GO:0006260">
    <property type="term" value="P:DNA replication"/>
    <property type="evidence" value="ECO:0007669"/>
    <property type="project" value="InterPro"/>
</dbReference>
<dbReference type="InterPro" id="IPR036768">
    <property type="entry name" value="PolIII_chi_sf"/>
</dbReference>
<name>A0A844ZFJ9_9SPHN</name>
<dbReference type="Gene3D" id="3.40.50.10110">
    <property type="entry name" value="DNA polymerase III subunit chi"/>
    <property type="match status" value="1"/>
</dbReference>
<dbReference type="Proteomes" id="UP000433104">
    <property type="component" value="Unassembled WGS sequence"/>
</dbReference>
<evidence type="ECO:0000313" key="1">
    <source>
        <dbReference type="EMBL" id="MXO85747.1"/>
    </source>
</evidence>
<dbReference type="GO" id="GO:0003677">
    <property type="term" value="F:DNA binding"/>
    <property type="evidence" value="ECO:0007669"/>
    <property type="project" value="InterPro"/>
</dbReference>
<accession>A0A844ZFJ9</accession>